<protein>
    <recommendedName>
        <fullName evidence="3">DNA polymerase epsilon subunit B</fullName>
    </recommendedName>
    <alternativeName>
        <fullName evidence="7">DNA polymerase II subunit 2</fullName>
    </alternativeName>
</protein>
<feature type="compositionally biased region" description="Pro residues" evidence="8">
    <location>
        <begin position="667"/>
        <end position="683"/>
    </location>
</feature>
<feature type="region of interest" description="Disordered" evidence="8">
    <location>
        <begin position="648"/>
        <end position="686"/>
    </location>
</feature>
<evidence type="ECO:0000256" key="8">
    <source>
        <dbReference type="SAM" id="MobiDB-lite"/>
    </source>
</evidence>
<feature type="compositionally biased region" description="Polar residues" evidence="8">
    <location>
        <begin position="22"/>
        <end position="33"/>
    </location>
</feature>
<evidence type="ECO:0000259" key="9">
    <source>
        <dbReference type="Pfam" id="PF04042"/>
    </source>
</evidence>
<evidence type="ECO:0000256" key="3">
    <source>
        <dbReference type="ARBA" id="ARBA00016011"/>
    </source>
</evidence>
<accession>A0A8H2VU15</accession>
<keyword evidence="6" id="KW-0539">Nucleus</keyword>
<reference evidence="10" key="1">
    <citation type="submission" date="2020-10" db="EMBL/GenBank/DDBJ databases">
        <authorList>
            <person name="Kusch S."/>
        </authorList>
    </citation>
    <scope>NUCLEOTIDE SEQUENCE</scope>
    <source>
        <strain evidence="10">SwB9</strain>
    </source>
</reference>
<comment type="similarity">
    <text evidence="2">Belongs to the DNA polymerase epsilon subunit B family.</text>
</comment>
<dbReference type="InterPro" id="IPR007185">
    <property type="entry name" value="DNA_pol_a/d/e_bsu"/>
</dbReference>
<dbReference type="GO" id="GO:0003677">
    <property type="term" value="F:DNA binding"/>
    <property type="evidence" value="ECO:0007669"/>
    <property type="project" value="UniProtKB-KW"/>
</dbReference>
<dbReference type="Proteomes" id="UP000624404">
    <property type="component" value="Unassembled WGS sequence"/>
</dbReference>
<dbReference type="Pfam" id="PF04042">
    <property type="entry name" value="DNA_pol_E_B"/>
    <property type="match status" value="1"/>
</dbReference>
<proteinExistence type="inferred from homology"/>
<organism evidence="10 11">
    <name type="scientific">Sclerotinia trifoliorum</name>
    <dbReference type="NCBI Taxonomy" id="28548"/>
    <lineage>
        <taxon>Eukaryota</taxon>
        <taxon>Fungi</taxon>
        <taxon>Dikarya</taxon>
        <taxon>Ascomycota</taxon>
        <taxon>Pezizomycotina</taxon>
        <taxon>Leotiomycetes</taxon>
        <taxon>Helotiales</taxon>
        <taxon>Sclerotiniaceae</taxon>
        <taxon>Sclerotinia</taxon>
    </lineage>
</organism>
<evidence type="ECO:0000313" key="10">
    <source>
        <dbReference type="EMBL" id="CAD6444532.1"/>
    </source>
</evidence>
<dbReference type="GO" id="GO:0042276">
    <property type="term" value="P:error-prone translesion synthesis"/>
    <property type="evidence" value="ECO:0007669"/>
    <property type="project" value="TreeGrafter"/>
</dbReference>
<dbReference type="PANTHER" id="PTHR12708">
    <property type="entry name" value="DNA POLYMERASE EPSILON SUBUNIT B"/>
    <property type="match status" value="1"/>
</dbReference>
<keyword evidence="4" id="KW-0235">DNA replication</keyword>
<dbReference type="AlphaFoldDB" id="A0A8H2VU15"/>
<dbReference type="GO" id="GO:0006261">
    <property type="term" value="P:DNA-templated DNA replication"/>
    <property type="evidence" value="ECO:0007669"/>
    <property type="project" value="InterPro"/>
</dbReference>
<comment type="subcellular location">
    <subcellularLocation>
        <location evidence="1">Nucleus</location>
    </subcellularLocation>
</comment>
<evidence type="ECO:0000313" key="11">
    <source>
        <dbReference type="Proteomes" id="UP000624404"/>
    </source>
</evidence>
<feature type="domain" description="DNA polymerase alpha/delta/epsilon subunit B" evidence="9">
    <location>
        <begin position="472"/>
        <end position="742"/>
    </location>
</feature>
<evidence type="ECO:0000256" key="6">
    <source>
        <dbReference type="ARBA" id="ARBA00023242"/>
    </source>
</evidence>
<gene>
    <name evidence="10" type="ORF">SCLTRI_LOCUS4324</name>
</gene>
<comment type="caution">
    <text evidence="10">The sequence shown here is derived from an EMBL/GenBank/DDBJ whole genome shotgun (WGS) entry which is preliminary data.</text>
</comment>
<evidence type="ECO:0000256" key="1">
    <source>
        <dbReference type="ARBA" id="ARBA00004123"/>
    </source>
</evidence>
<dbReference type="EMBL" id="CAJHIA010000012">
    <property type="protein sequence ID" value="CAD6444532.1"/>
    <property type="molecule type" value="Genomic_DNA"/>
</dbReference>
<evidence type="ECO:0000256" key="2">
    <source>
        <dbReference type="ARBA" id="ARBA00009560"/>
    </source>
</evidence>
<dbReference type="GO" id="GO:0008622">
    <property type="term" value="C:epsilon DNA polymerase complex"/>
    <property type="evidence" value="ECO:0007669"/>
    <property type="project" value="InterPro"/>
</dbReference>
<evidence type="ECO:0000256" key="5">
    <source>
        <dbReference type="ARBA" id="ARBA00023125"/>
    </source>
</evidence>
<evidence type="ECO:0000256" key="4">
    <source>
        <dbReference type="ARBA" id="ARBA00022705"/>
    </source>
</evidence>
<dbReference type="PANTHER" id="PTHR12708:SF0">
    <property type="entry name" value="DNA POLYMERASE EPSILON SUBUNIT 2"/>
    <property type="match status" value="1"/>
</dbReference>
<keyword evidence="11" id="KW-1185">Reference proteome</keyword>
<feature type="region of interest" description="Disordered" evidence="8">
    <location>
        <begin position="1"/>
        <end position="33"/>
    </location>
</feature>
<feature type="region of interest" description="Disordered" evidence="8">
    <location>
        <begin position="176"/>
        <end position="196"/>
    </location>
</feature>
<evidence type="ECO:0000256" key="7">
    <source>
        <dbReference type="ARBA" id="ARBA00032930"/>
    </source>
</evidence>
<sequence length="784" mass="85009">MSRPNPIPKSNAASIFRPPATPTTNLNPIPSSSPAFATPVHPIRPFNAGAVPIPKTSILPILLPPATLRPLAFRTFTKKHSLTLTSSALQVLATFIGKHCGTGWREEGLAERVLEEVAKSWKNRSGGVIVDGEGTELKEILKALEGNMSGGRIVVGRELSRQNSLVLGSSQHGEVNHTRLGLRPGNVQREDSQSSLGMSMLEVDDEEGEDGLRDPRRWLKVIDAFEQPRLIYNVAKKHFDRDTSKPSLFPPASHKTLLFQNRYNIIHQRLLRNESFQTPAFQGGKASLQRSISAIATPQQSYKLTPIANLLGRNRSIHMLLGLLSISPTGTLAINDLTGTIALDLTHAKAVPEDGAWFVPGMIVLVDGTYEEDETGSSSRLGGNGGVGGTISGKFIGFTIGHPPPERRHVTLGTAGKGDTTAGGGFGWVDFLGVGSSRALGNKMQRLEQKLLRPPPHSSDTDDIPLPSKGRVVILGEVHLDIPQTLQALKKILSLYSSEPEGCTPMTFILLGSFVSHAVLSRGGSGGSIEYKEYFDSLAAVLSEYPTLLSTATFIFIPGPNDAWVSAFSSGSSVPLPRKPVPEMFTSRIKRAFASANTETEKEKGKRGDGDAIWTSNPARVSLFGMSCEIVVFRDDISGRLRRTAVTLNSSKNPTAENDEDEDIDMSPPPPPSSPPSSTPPPEIDPDIYAARRLTKTLLDQGHLSPFPLNIAPQHWDFSNALSIYPLPTAIIICDVDSPSFCLTYEGCHVMNPGSVVARGRRGMARWIEYDVWGRMGKVREVVF</sequence>
<dbReference type="InterPro" id="IPR016266">
    <property type="entry name" value="POLE2"/>
</dbReference>
<keyword evidence="5" id="KW-0238">DNA-binding</keyword>
<name>A0A8H2VU15_9HELO</name>
<dbReference type="OrthoDB" id="10254730at2759"/>